<protein>
    <submittedName>
        <fullName evidence="1">Uncharacterized protein</fullName>
    </submittedName>
</protein>
<sequence>MTRRYRPIISGNAIDADSVFSPKALRDGIGAELAFLPLMRWQACPSIGGRAQPLVGVSSHRRVSDHR</sequence>
<name>A0A9D2UWK3_9ACTN</name>
<feature type="non-terminal residue" evidence="1">
    <location>
        <position position="67"/>
    </location>
</feature>
<reference evidence="1" key="2">
    <citation type="submission" date="2021-09" db="EMBL/GenBank/DDBJ databases">
        <authorList>
            <person name="Gilroy R."/>
        </authorList>
    </citation>
    <scope>NUCLEOTIDE SEQUENCE</scope>
    <source>
        <strain evidence="1">ChiGjej6B6-11269</strain>
    </source>
</reference>
<dbReference type="Proteomes" id="UP000786989">
    <property type="component" value="Unassembled WGS sequence"/>
</dbReference>
<evidence type="ECO:0000313" key="2">
    <source>
        <dbReference type="Proteomes" id="UP000786989"/>
    </source>
</evidence>
<evidence type="ECO:0000313" key="1">
    <source>
        <dbReference type="EMBL" id="HJF65261.1"/>
    </source>
</evidence>
<dbReference type="EMBL" id="DYWI01000064">
    <property type="protein sequence ID" value="HJF65261.1"/>
    <property type="molecule type" value="Genomic_DNA"/>
</dbReference>
<reference evidence="1" key="1">
    <citation type="journal article" date="2021" name="PeerJ">
        <title>Extensive microbial diversity within the chicken gut microbiome revealed by metagenomics and culture.</title>
        <authorList>
            <person name="Gilroy R."/>
            <person name="Ravi A."/>
            <person name="Getino M."/>
            <person name="Pursley I."/>
            <person name="Horton D.L."/>
            <person name="Alikhan N.F."/>
            <person name="Baker D."/>
            <person name="Gharbi K."/>
            <person name="Hall N."/>
            <person name="Watson M."/>
            <person name="Adriaenssens E.M."/>
            <person name="Foster-Nyarko E."/>
            <person name="Jarju S."/>
            <person name="Secka A."/>
            <person name="Antonio M."/>
            <person name="Oren A."/>
            <person name="Chaudhuri R.R."/>
            <person name="La Ragione R."/>
            <person name="Hildebrand F."/>
            <person name="Pallen M.J."/>
        </authorList>
    </citation>
    <scope>NUCLEOTIDE SEQUENCE</scope>
    <source>
        <strain evidence="1">ChiGjej6B6-11269</strain>
    </source>
</reference>
<gene>
    <name evidence="1" type="ORF">K8U77_03985</name>
</gene>
<dbReference type="AlphaFoldDB" id="A0A9D2UWK3"/>
<comment type="caution">
    <text evidence="1">The sequence shown here is derived from an EMBL/GenBank/DDBJ whole genome shotgun (WGS) entry which is preliminary data.</text>
</comment>
<proteinExistence type="predicted"/>
<accession>A0A9D2UWK3</accession>
<organism evidence="1 2">
    <name type="scientific">Slackia equolifaciens</name>
    <dbReference type="NCBI Taxonomy" id="498718"/>
    <lineage>
        <taxon>Bacteria</taxon>
        <taxon>Bacillati</taxon>
        <taxon>Actinomycetota</taxon>
        <taxon>Coriobacteriia</taxon>
        <taxon>Eggerthellales</taxon>
        <taxon>Eggerthellaceae</taxon>
        <taxon>Slackia</taxon>
    </lineage>
</organism>